<dbReference type="PANTHER" id="PTHR46108">
    <property type="entry name" value="BLUE CHEESE"/>
    <property type="match status" value="1"/>
</dbReference>
<comment type="caution">
    <text evidence="12">The sequence shown here is derived from an EMBL/GenBank/DDBJ whole genome shotgun (WGS) entry which is preliminary data.</text>
</comment>
<dbReference type="Gene3D" id="1.10.1540.10">
    <property type="entry name" value="BEACH domain"/>
    <property type="match status" value="1"/>
</dbReference>
<dbReference type="Pfam" id="PF01363">
    <property type="entry name" value="FYVE"/>
    <property type="match status" value="1"/>
</dbReference>
<feature type="domain" description="BEACH-type PH" evidence="11">
    <location>
        <begin position="2657"/>
        <end position="2791"/>
    </location>
</feature>
<dbReference type="SUPFAM" id="SSF50978">
    <property type="entry name" value="WD40 repeat-like"/>
    <property type="match status" value="1"/>
</dbReference>
<feature type="region of interest" description="Disordered" evidence="8">
    <location>
        <begin position="2565"/>
        <end position="2598"/>
    </location>
</feature>
<feature type="non-terminal residue" evidence="12">
    <location>
        <position position="1"/>
    </location>
</feature>
<dbReference type="SMART" id="SM01026">
    <property type="entry name" value="Beach"/>
    <property type="match status" value="1"/>
</dbReference>
<dbReference type="EMBL" id="LUGH01000171">
    <property type="protein sequence ID" value="OBZ88155.1"/>
    <property type="molecule type" value="Genomic_DNA"/>
</dbReference>
<dbReference type="Gene3D" id="3.30.40.10">
    <property type="entry name" value="Zinc/RING finger domain, C3HC4 (zinc finger)"/>
    <property type="match status" value="1"/>
</dbReference>
<evidence type="ECO:0000313" key="12">
    <source>
        <dbReference type="EMBL" id="OBZ88155.1"/>
    </source>
</evidence>
<feature type="repeat" description="WD" evidence="7">
    <location>
        <begin position="3219"/>
        <end position="3246"/>
    </location>
</feature>
<dbReference type="PROSITE" id="PS50178">
    <property type="entry name" value="ZF_FYVE"/>
    <property type="match status" value="1"/>
</dbReference>
<dbReference type="InterPro" id="IPR056252">
    <property type="entry name" value="Alfy-like_Arm-like"/>
</dbReference>
<keyword evidence="2" id="KW-0479">Metal-binding</keyword>
<dbReference type="Pfam" id="PF02138">
    <property type="entry name" value="Beach"/>
    <property type="match status" value="1"/>
</dbReference>
<dbReference type="InterPro" id="IPR001680">
    <property type="entry name" value="WD40_rpt"/>
</dbReference>
<dbReference type="InParanoid" id="A0A1C7NGI3"/>
<dbReference type="SUPFAM" id="SSF50729">
    <property type="entry name" value="PH domain-like"/>
    <property type="match status" value="1"/>
</dbReference>
<dbReference type="InterPro" id="IPR000306">
    <property type="entry name" value="Znf_FYVE"/>
</dbReference>
<feature type="domain" description="FYVE-type" evidence="9">
    <location>
        <begin position="3450"/>
        <end position="3507"/>
    </location>
</feature>
<proteinExistence type="predicted"/>
<evidence type="ECO:0000256" key="2">
    <source>
        <dbReference type="ARBA" id="ARBA00022723"/>
    </source>
</evidence>
<feature type="region of interest" description="Disordered" evidence="8">
    <location>
        <begin position="1769"/>
        <end position="1794"/>
    </location>
</feature>
<dbReference type="Pfam" id="PF23295">
    <property type="entry name" value="Arm_4"/>
    <property type="match status" value="1"/>
</dbReference>
<dbReference type="GO" id="GO:0008270">
    <property type="term" value="F:zinc ion binding"/>
    <property type="evidence" value="ECO:0007669"/>
    <property type="project" value="UniProtKB-KW"/>
</dbReference>
<dbReference type="InterPro" id="IPR031570">
    <property type="entry name" value="NBEA/BDCP_DUF4704"/>
</dbReference>
<dbReference type="InterPro" id="IPR013320">
    <property type="entry name" value="ConA-like_dom_sf"/>
</dbReference>
<evidence type="ECO:0000259" key="9">
    <source>
        <dbReference type="PROSITE" id="PS50178"/>
    </source>
</evidence>
<feature type="compositionally biased region" description="Basic and acidic residues" evidence="8">
    <location>
        <begin position="2611"/>
        <end position="2622"/>
    </location>
</feature>
<dbReference type="Proteomes" id="UP000093000">
    <property type="component" value="Unassembled WGS sequence"/>
</dbReference>
<dbReference type="InterPro" id="IPR013083">
    <property type="entry name" value="Znf_RING/FYVE/PHD"/>
</dbReference>
<protein>
    <submittedName>
        <fullName evidence="12">Beige 1</fullName>
    </submittedName>
</protein>
<dbReference type="InterPro" id="IPR036372">
    <property type="entry name" value="BEACH_dom_sf"/>
</dbReference>
<dbReference type="PROSITE" id="PS50197">
    <property type="entry name" value="BEACH"/>
    <property type="match status" value="1"/>
</dbReference>
<dbReference type="SMART" id="SM00064">
    <property type="entry name" value="FYVE"/>
    <property type="match status" value="1"/>
</dbReference>
<feature type="region of interest" description="Disordered" evidence="8">
    <location>
        <begin position="1977"/>
        <end position="2009"/>
    </location>
</feature>
<dbReference type="InterPro" id="IPR000409">
    <property type="entry name" value="BEACH_dom"/>
</dbReference>
<dbReference type="InterPro" id="IPR023362">
    <property type="entry name" value="PH-BEACH_dom"/>
</dbReference>
<dbReference type="CDD" id="cd01201">
    <property type="entry name" value="PH_BEACH"/>
    <property type="match status" value="1"/>
</dbReference>
<dbReference type="InterPro" id="IPR036322">
    <property type="entry name" value="WD40_repeat_dom_sf"/>
</dbReference>
<dbReference type="Gene3D" id="2.30.29.30">
    <property type="entry name" value="Pleckstrin-homology domain (PH domain)/Phosphotyrosine-binding domain (PTB)"/>
    <property type="match status" value="1"/>
</dbReference>
<evidence type="ECO:0000259" key="11">
    <source>
        <dbReference type="PROSITE" id="PS51783"/>
    </source>
</evidence>
<dbReference type="Pfam" id="PF00400">
    <property type="entry name" value="WD40"/>
    <property type="match status" value="2"/>
</dbReference>
<evidence type="ECO:0000259" key="10">
    <source>
        <dbReference type="PROSITE" id="PS50197"/>
    </source>
</evidence>
<keyword evidence="1 7" id="KW-0853">WD repeat</keyword>
<dbReference type="PROSITE" id="PS50294">
    <property type="entry name" value="WD_REPEATS_REGION"/>
    <property type="match status" value="1"/>
</dbReference>
<keyword evidence="3" id="KW-0677">Repeat</keyword>
<evidence type="ECO:0000256" key="3">
    <source>
        <dbReference type="ARBA" id="ARBA00022737"/>
    </source>
</evidence>
<name>A0A1C7NGI3_9FUNG</name>
<dbReference type="CDD" id="cd00065">
    <property type="entry name" value="FYVE_like_SF"/>
    <property type="match status" value="1"/>
</dbReference>
<dbReference type="InterPro" id="IPR017455">
    <property type="entry name" value="Znf_FYVE-rel"/>
</dbReference>
<keyword evidence="5" id="KW-0862">Zinc</keyword>
<dbReference type="SMART" id="SM00320">
    <property type="entry name" value="WD40"/>
    <property type="match status" value="5"/>
</dbReference>
<feature type="domain" description="BEACH" evidence="10">
    <location>
        <begin position="2824"/>
        <end position="3118"/>
    </location>
</feature>
<feature type="compositionally biased region" description="Low complexity" evidence="8">
    <location>
        <begin position="1780"/>
        <end position="1789"/>
    </location>
</feature>
<evidence type="ECO:0000256" key="1">
    <source>
        <dbReference type="ARBA" id="ARBA00022574"/>
    </source>
</evidence>
<feature type="compositionally biased region" description="Polar residues" evidence="8">
    <location>
        <begin position="2586"/>
        <end position="2598"/>
    </location>
</feature>
<dbReference type="STRING" id="101091.A0A1C7NGI3"/>
<gene>
    <name evidence="12" type="primary">lvs1</name>
    <name evidence="12" type="ORF">A0J61_03785</name>
</gene>
<feature type="repeat" description="WD" evidence="7">
    <location>
        <begin position="3252"/>
        <end position="3293"/>
    </location>
</feature>
<dbReference type="FunFam" id="1.10.1540.10:FF:000002">
    <property type="entry name" value="WD repeat and FYVE domain containing 3"/>
    <property type="match status" value="1"/>
</dbReference>
<dbReference type="InterPro" id="IPR019775">
    <property type="entry name" value="WD40_repeat_CS"/>
</dbReference>
<dbReference type="InterPro" id="IPR015943">
    <property type="entry name" value="WD40/YVTN_repeat-like_dom_sf"/>
</dbReference>
<dbReference type="PROSITE" id="PS50082">
    <property type="entry name" value="WD_REPEATS_2"/>
    <property type="match status" value="2"/>
</dbReference>
<dbReference type="Gene3D" id="2.130.10.10">
    <property type="entry name" value="YVTN repeat-like/Quinoprotein amine dehydrogenase"/>
    <property type="match status" value="1"/>
</dbReference>
<reference evidence="12 13" key="1">
    <citation type="submission" date="2016-03" db="EMBL/GenBank/DDBJ databases">
        <title>Choanephora cucurbitarum.</title>
        <authorList>
            <person name="Min B."/>
            <person name="Park H."/>
            <person name="Park J.-H."/>
            <person name="Shin H.-D."/>
            <person name="Choi I.-G."/>
        </authorList>
    </citation>
    <scope>NUCLEOTIDE SEQUENCE [LARGE SCALE GENOMIC DNA]</scope>
    <source>
        <strain evidence="12 13">KUS-F28377</strain>
    </source>
</reference>
<dbReference type="Pfam" id="PF15787">
    <property type="entry name" value="DUF4704"/>
    <property type="match status" value="1"/>
</dbReference>
<keyword evidence="4 6" id="KW-0863">Zinc-finger</keyword>
<dbReference type="PROSITE" id="PS00678">
    <property type="entry name" value="WD_REPEATS_1"/>
    <property type="match status" value="1"/>
</dbReference>
<accession>A0A1C7NGI3</accession>
<evidence type="ECO:0000256" key="7">
    <source>
        <dbReference type="PROSITE-ProRule" id="PRU00221"/>
    </source>
</evidence>
<keyword evidence="13" id="KW-1185">Reference proteome</keyword>
<organism evidence="12 13">
    <name type="scientific">Choanephora cucurbitarum</name>
    <dbReference type="NCBI Taxonomy" id="101091"/>
    <lineage>
        <taxon>Eukaryota</taxon>
        <taxon>Fungi</taxon>
        <taxon>Fungi incertae sedis</taxon>
        <taxon>Mucoromycota</taxon>
        <taxon>Mucoromycotina</taxon>
        <taxon>Mucoromycetes</taxon>
        <taxon>Mucorales</taxon>
        <taxon>Mucorineae</taxon>
        <taxon>Choanephoraceae</taxon>
        <taxon>Choanephoroideae</taxon>
        <taxon>Choanephora</taxon>
    </lineage>
</organism>
<evidence type="ECO:0000313" key="13">
    <source>
        <dbReference type="Proteomes" id="UP000093000"/>
    </source>
</evidence>
<evidence type="ECO:0000256" key="6">
    <source>
        <dbReference type="PROSITE-ProRule" id="PRU00091"/>
    </source>
</evidence>
<evidence type="ECO:0000256" key="5">
    <source>
        <dbReference type="ARBA" id="ARBA00022833"/>
    </source>
</evidence>
<dbReference type="CDD" id="cd06071">
    <property type="entry name" value="Beach"/>
    <property type="match status" value="1"/>
</dbReference>
<feature type="region of interest" description="Disordered" evidence="8">
    <location>
        <begin position="1524"/>
        <end position="1556"/>
    </location>
</feature>
<sequence length="3513" mass="399447">KPIVISMVQQRIPSVMIKLFRSFIDLSPEYYQIEKKEMATIDEIGNIMTDILKGFVKSQAVLHRLITEDALFTILRIMLAKPLPDENTPSSFTSDPTAPYLIWKSRTVDILVSMDMNSEVCQYIYQRHYVELLCRMWREQDVAMWTWADHRELQLALDVLYHQLKGAAKIQHWKLFEEMIEASAYETLCKVLRTGPFDEPLVQLKTNIVHKLVDFSFIGKISPIPSISDGLPYQHSDFSTPQPKGLTDKIIKNVPAFQCLLASFLLYPLTLADKASTVLHIHLFNALSQAIEAHPCNYFVIERTNAVAQFVEGMERYDLQIQKGIMELLVYVMMDLNFVPLKELAVLSLHLQSSSSGKMIALICRYLKELLKTSSKFYVVVQEAGLIDVMSLMLSDVVDKMQSKQHDSFLKHVLDSFDEIIDCVIAMTSTPLNVNMFRRSYRGNLFDLLQYPETRVGALRLFESLSCNAHDPSIVSPTSGNQSAIDLGNTFSRVMEAIQYISRDDLDFRFEVLKSIQRIFKAHQSTKDIFRRVGGYVNLVSMIVALEGAFKDSERFVEKDIKIQDVQRKIVDLIQIIFSVLAASMHQHEVNKKYFLKVVGYGSLENALTLTGAFDAKGIPDQIFGILFGFAVENEEIYDLFIVSSEEGDSSAITIDLMRKIDTTLRANAVKVVNPEITPTILRLQEKIAPTNVQLSRAILNALFSLAQASRHNQVKMNSSGLMLALLQRTFPEVGTEIETMEKDMLIEIIKKLMNMGVSFDELCYLFKRFDVQNDIKSAPKLMDLVLQGISRSRWPNFIQFDNKLSACSTLEVPQLSNFPPTNPGYTLLFWAHIERHNDDSKLTLFSVWDDDQSLFEIYVDSKTKMLHVYNTLTKQVVVFRSFEFQIGFWYHLSIVHYKSRLSVKSSSMYLYVNGVFIEQMACAYVPYPSVPTVPWKAVIGILDQPGNAPKDLVWNLGPIYLLLDTLEKETIILFFNLGARYKSLFQDSLKRFQTYEASSSLFLTLRSISKTPASRRGSTQSQYLTNMMKGFNFQHVPESKIAMAFFACNALVEGPHTGLTLSGLNNNTASLIVAGTEYSKVVLNSSISKIERAIYTSANMGYLKGNPIIAYPFGLDESIWKIGGCAIALKLIERSDTAESLCKSTAILFEVIRYSWRNSEDMERCHGYEIFAYLLKQKRELITVELIELLLVFIGKNPHSPEESIINNPLAYRFVILNFEVWKKTAIAVQRAQLDQFILFLNTSKMRSFNVRRLPKIHLVKKVLLALRMNVYAKELTPHLVNSLKAIMLSNWTTENIRAVATFLASTVSKGSSTPSVAKVPRMLGRSDSTRSTSSATFIDKETTPRNPEIITDAKLQNNIGNKIVQMRNIVLEMLHDILCDKTNGYDYIHKFAVTITNKWPLLFFTPNLDPFTVVLTARIFSRLCVTQGPSYVQKFRVSSEGFIVLKTLWPSHWNLTQLQETAILMMVGVDIADFPLYNDFNINHLRRCLNENKDLTKAAVPDIAPILVAMWDEARKAIEQPTNKPAGIPTLVQPSSRARSNSLSVKSTREKANKEITSATRNRISRIFDDFIQLFNEMYEHRPLFKDACNKQDVVDHVIQILFSSVCYTHHMTADDELNSKDVVLTNFDLDHMSSPSSAAQSPIDGPIFPERLGRALDDDAKSIDSSTTGSSIIKRGGTSALVTKTSPHVSKRNQGLVTRLRSASWSQSTGPTLHIKMLQNSMMDSMLNFVLNICVQSIIDPQSKNLNNLIAVFGVTSTVSKGSSTPSVAKVPRMLGRSDSTRSTSSATFIDKETTPRNPEIITDAKLQNNIGNKIVQMRNIVLEMLHDILCDKTNGYDYIHKFAVTITNKWPLLFFTPNLDPFTVVLTARIFSRLCVTQGPSYVQKFRVSSEGFIVLKTLWPSHWNLTQLQETAILMMVGVDIADFPLYNDFNINHLRRCLNENKDLTKAAVPDIAPILVAMWDEARKAIEQPTNKPAGIPTLVQPSSRARSNSLSVKSTREKANKEITSATRNRISRIFDDFIQLFNEMYEHRPLFKDACNKQDVVDHVIQILFSSVCYTHHMTADDELNSKDVVLTNFDLDHMSSPSSAAQSPIDGPIFPERLGRALDDDAKSIDSSTTGSSIIKRGGTSALVTKTSPHVSKRNQGLVTRLRSASWSQSTGPTLHIKMLQNSMMDSMLNFVLNICVQSIIDPQSKNLNNLIAVFGGLPPSSHDQQLQFESYLLTHISQSLKSSFQLDMELVNDQRVLVNTGKFAQLAADAVIQGRFKEGGTEQTYDLLATLLELLHSDNVVNRYNANDTPVITLYRAFNRMILVKISDLESGDQESIKTVAFLDYCIHHQKIILSSKNADMDFLRCFCYHLYRYLLSNDRRVKDSAANIWKLLILQKPEHIDTIFNIRVKGMDFEDLIEGFRQILEMDLETFYRWLDSRKVELNILFNEHISRAWETTIAQEHKYSKETFKNYITRRINRLKRLQKREVYEQEIISEYNNKTLVWSQSIYEIEMSRFTKALQDSDGHENFVQSEWARLSFDLSRERAIWGPRKADDVKWRLDYTEGPNRMRKRLQSIPHTEYTAYRPKQTPAPSTKNNASKRLSLTTTDIDIDKVLTQDPVELGKDSDNDDGGSSMNENEQEEDPQISYEEDKNRKVLRLLDPGDIVLDVYNVSQIAGLDACEGLLLLCKSNIYLIDNFFQLSDGEVVEIWDVPKEERDQYLLLVAQAAGMETEPFVSPSGDLHTCRKWATADLRDVFKRRFLFRDVALEMFFNDGQNALITVSLSERDELYSKLVSRVSVHEESGGTIFGREKESYTTSGLSNTFRLSSLFGTSTLQELTQRWERREISNFQYLMYLNAIAGRSYNDLTQYPVFPWILADYRSEELDLTNPNTFRDLTRPMGAQTAERRREFSDRYRQWGETEDPTPAFHYGTHYSSAMIVCSFLIRLEPFTQHYLKLQGGTFDHADRLFDSIGKAWDSASEKNMGDVRELIPEFFYLPEFLTNVNKFNFGVKQGTGEAIDSVVLPPWAHGDPKLFIQRHREALESDFVSANLHHWIDLIFGYKQQGPQAIEALNVFHHVSYEGAVDLDSITDIVEKTATIGIINNFGQTPRQLFKKPHPCRSPLVTDPLDKGYYQFQAHLDKLVQSIMPLRDIKQQVQGIDMYNDKLGVTTCQQLLLPPDGSKYIEWGFSDNSLRLYSADTGKILNVFENMHVGYISTACFPDSRTLVTGGTDNVVCVWKIVNEKTTEFVLLESLKGHTSVVTTIAASKTFSVLVSGSEDKTAIIWDLNRKQYIKSLEGHENGIQQIKINDTTGDIITCSGHVVRVWTINGDLYLTKSACPSSESILSCLFYEHKMAEWCNQDLIITGHRKGIVKFWYKQIEADSNTGQQKWTLSLAHQLRHDRGTENNTDNSDVVCLSVSTSRKTLFTGNRQGQINSFVLPDTTDTYHLQKEDKCKECMICKKVFSVLERKNHCRTCGGIFCSSCMSNTPLTCPDKSAKFCRPCYEHLLPLCKQD</sequence>
<dbReference type="PROSITE" id="PS51783">
    <property type="entry name" value="PH_BEACH"/>
    <property type="match status" value="1"/>
</dbReference>
<dbReference type="PANTHER" id="PTHR46108:SF4">
    <property type="entry name" value="BLUE CHEESE"/>
    <property type="match status" value="1"/>
</dbReference>
<evidence type="ECO:0000256" key="8">
    <source>
        <dbReference type="SAM" id="MobiDB-lite"/>
    </source>
</evidence>
<dbReference type="OrthoDB" id="26681at2759"/>
<dbReference type="Pfam" id="PF14844">
    <property type="entry name" value="PH_BEACH"/>
    <property type="match status" value="1"/>
</dbReference>
<dbReference type="InterPro" id="IPR051944">
    <property type="entry name" value="BEACH_domain_protein"/>
</dbReference>
<evidence type="ECO:0000256" key="4">
    <source>
        <dbReference type="ARBA" id="ARBA00022771"/>
    </source>
</evidence>
<dbReference type="SUPFAM" id="SSF81837">
    <property type="entry name" value="BEACH domain"/>
    <property type="match status" value="1"/>
</dbReference>
<feature type="compositionally biased region" description="Polar residues" evidence="8">
    <location>
        <begin position="1987"/>
        <end position="2001"/>
    </location>
</feature>
<dbReference type="InterPro" id="IPR011011">
    <property type="entry name" value="Znf_FYVE_PHD"/>
</dbReference>
<feature type="region of interest" description="Disordered" evidence="8">
    <location>
        <begin position="2611"/>
        <end position="2646"/>
    </location>
</feature>
<dbReference type="SUPFAM" id="SSF57903">
    <property type="entry name" value="FYVE/PHD zinc finger"/>
    <property type="match status" value="1"/>
</dbReference>
<feature type="compositionally biased region" description="Polar residues" evidence="8">
    <location>
        <begin position="1534"/>
        <end position="1548"/>
    </location>
</feature>
<dbReference type="SUPFAM" id="SSF49899">
    <property type="entry name" value="Concanavalin A-like lectins/glucanases"/>
    <property type="match status" value="1"/>
</dbReference>
<dbReference type="InterPro" id="IPR011993">
    <property type="entry name" value="PH-like_dom_sf"/>
</dbReference>